<keyword evidence="3" id="KW-0808">Transferase</keyword>
<dbReference type="PATRIC" id="fig|1703773.3.peg.1503"/>
<organism evidence="9 10">
    <name type="scientific">candidate division TA06 bacterium SM1_40</name>
    <dbReference type="NCBI Taxonomy" id="1703773"/>
    <lineage>
        <taxon>Bacteria</taxon>
        <taxon>Bacteria division TA06</taxon>
    </lineage>
</organism>
<dbReference type="NCBIfam" id="TIGR03025">
    <property type="entry name" value="EPS_sugtrans"/>
    <property type="match status" value="1"/>
</dbReference>
<sequence>IPLLDISSGPRAGLSFQIKRLIDIAVSSFLLILLSPLLLLVALLIKLTSVGPVLFRQERLGLNRRPFTLLKFRSMVADAESMRDELDHLNEVTGPVFKIRDDPRITRMGKFLRKTSLDELPQLFNVLRGEMSLVGPRPPIPAEVEHYDWWQQRRLSMRPGLTCLWQVGGRSDTPFREWVNLDLKYIDNWSLKLDLAIMLRTIPAVIRGNGAA</sequence>
<keyword evidence="6 7" id="KW-0472">Membrane</keyword>
<feature type="transmembrane region" description="Helical" evidence="7">
    <location>
        <begin position="21"/>
        <end position="45"/>
    </location>
</feature>
<reference evidence="9 10" key="1">
    <citation type="journal article" date="2015" name="Microbiome">
        <title>Genomic resolution of linkages in carbon, nitrogen, and sulfur cycling among widespread estuary sediment bacteria.</title>
        <authorList>
            <person name="Baker B.J."/>
            <person name="Lazar C.S."/>
            <person name="Teske A.P."/>
            <person name="Dick G.J."/>
        </authorList>
    </citation>
    <scope>NUCLEOTIDE SEQUENCE [LARGE SCALE GENOMIC DNA]</scope>
    <source>
        <strain evidence="9">SM1_40</strain>
    </source>
</reference>
<dbReference type="PANTHER" id="PTHR30576">
    <property type="entry name" value="COLANIC BIOSYNTHESIS UDP-GLUCOSE LIPID CARRIER TRANSFERASE"/>
    <property type="match status" value="1"/>
</dbReference>
<evidence type="ECO:0000256" key="5">
    <source>
        <dbReference type="ARBA" id="ARBA00022989"/>
    </source>
</evidence>
<comment type="caution">
    <text evidence="9">The sequence shown here is derived from an EMBL/GenBank/DDBJ whole genome shotgun (WGS) entry which is preliminary data.</text>
</comment>
<comment type="subcellular location">
    <subcellularLocation>
        <location evidence="1">Membrane</location>
        <topology evidence="1">Multi-pass membrane protein</topology>
    </subcellularLocation>
</comment>
<dbReference type="AlphaFoldDB" id="A0A0S8JJY6"/>
<proteinExistence type="inferred from homology"/>
<gene>
    <name evidence="9" type="ORF">AMJ71_04790</name>
</gene>
<feature type="domain" description="Bacterial sugar transferase" evidence="8">
    <location>
        <begin position="19"/>
        <end position="206"/>
    </location>
</feature>
<dbReference type="Pfam" id="PF02397">
    <property type="entry name" value="Bac_transf"/>
    <property type="match status" value="1"/>
</dbReference>
<dbReference type="Proteomes" id="UP000051035">
    <property type="component" value="Unassembled WGS sequence"/>
</dbReference>
<dbReference type="GO" id="GO:0016020">
    <property type="term" value="C:membrane"/>
    <property type="evidence" value="ECO:0007669"/>
    <property type="project" value="UniProtKB-SubCell"/>
</dbReference>
<dbReference type="GO" id="GO:0016780">
    <property type="term" value="F:phosphotransferase activity, for other substituted phosphate groups"/>
    <property type="evidence" value="ECO:0007669"/>
    <property type="project" value="TreeGrafter"/>
</dbReference>
<evidence type="ECO:0000256" key="3">
    <source>
        <dbReference type="ARBA" id="ARBA00022679"/>
    </source>
</evidence>
<evidence type="ECO:0000256" key="7">
    <source>
        <dbReference type="SAM" id="Phobius"/>
    </source>
</evidence>
<keyword evidence="5 7" id="KW-1133">Transmembrane helix</keyword>
<comment type="similarity">
    <text evidence="2">Belongs to the bacterial sugar transferase family.</text>
</comment>
<dbReference type="InterPro" id="IPR003362">
    <property type="entry name" value="Bact_transf"/>
</dbReference>
<protein>
    <recommendedName>
        <fullName evidence="8">Bacterial sugar transferase domain-containing protein</fullName>
    </recommendedName>
</protein>
<evidence type="ECO:0000256" key="6">
    <source>
        <dbReference type="ARBA" id="ARBA00023136"/>
    </source>
</evidence>
<evidence type="ECO:0000259" key="8">
    <source>
        <dbReference type="Pfam" id="PF02397"/>
    </source>
</evidence>
<evidence type="ECO:0000256" key="4">
    <source>
        <dbReference type="ARBA" id="ARBA00022692"/>
    </source>
</evidence>
<accession>A0A0S8JJY6</accession>
<evidence type="ECO:0000313" key="9">
    <source>
        <dbReference type="EMBL" id="KPL10017.1"/>
    </source>
</evidence>
<evidence type="ECO:0000256" key="1">
    <source>
        <dbReference type="ARBA" id="ARBA00004141"/>
    </source>
</evidence>
<feature type="non-terminal residue" evidence="9">
    <location>
        <position position="1"/>
    </location>
</feature>
<keyword evidence="4 7" id="KW-0812">Transmembrane</keyword>
<dbReference type="EMBL" id="LJVA01000043">
    <property type="protein sequence ID" value="KPL10017.1"/>
    <property type="molecule type" value="Genomic_DNA"/>
</dbReference>
<dbReference type="InterPro" id="IPR017475">
    <property type="entry name" value="EPS_sugar_tfrase"/>
</dbReference>
<evidence type="ECO:0000256" key="2">
    <source>
        <dbReference type="ARBA" id="ARBA00006464"/>
    </source>
</evidence>
<evidence type="ECO:0000313" key="10">
    <source>
        <dbReference type="Proteomes" id="UP000051035"/>
    </source>
</evidence>
<name>A0A0S8JJY6_UNCT6</name>
<dbReference type="PANTHER" id="PTHR30576:SF10">
    <property type="entry name" value="SLL5057 PROTEIN"/>
    <property type="match status" value="1"/>
</dbReference>